<dbReference type="EMBL" id="CCKQ01010104">
    <property type="protein sequence ID" value="CDW81605.1"/>
    <property type="molecule type" value="Genomic_DNA"/>
</dbReference>
<feature type="transmembrane region" description="Helical" evidence="2">
    <location>
        <begin position="1587"/>
        <end position="1610"/>
    </location>
</feature>
<feature type="region of interest" description="Disordered" evidence="1">
    <location>
        <begin position="1963"/>
        <end position="2017"/>
    </location>
</feature>
<feature type="compositionally biased region" description="Basic residues" evidence="1">
    <location>
        <begin position="2007"/>
        <end position="2016"/>
    </location>
</feature>
<evidence type="ECO:0000313" key="3">
    <source>
        <dbReference type="EMBL" id="CDW81605.1"/>
    </source>
</evidence>
<feature type="transmembrane region" description="Helical" evidence="2">
    <location>
        <begin position="1622"/>
        <end position="1647"/>
    </location>
</feature>
<keyword evidence="4" id="KW-1185">Reference proteome</keyword>
<feature type="transmembrane region" description="Helical" evidence="2">
    <location>
        <begin position="1795"/>
        <end position="1815"/>
    </location>
</feature>
<feature type="transmembrane region" description="Helical" evidence="2">
    <location>
        <begin position="1862"/>
        <end position="1886"/>
    </location>
</feature>
<keyword evidence="2" id="KW-0812">Transmembrane</keyword>
<reference evidence="3 4" key="1">
    <citation type="submission" date="2014-06" db="EMBL/GenBank/DDBJ databases">
        <authorList>
            <person name="Swart Estienne"/>
        </authorList>
    </citation>
    <scope>NUCLEOTIDE SEQUENCE [LARGE SCALE GENOMIC DNA]</scope>
    <source>
        <strain evidence="3 4">130c</strain>
    </source>
</reference>
<name>A0A078AH47_STYLE</name>
<gene>
    <name evidence="3" type="primary">Contig41.g48</name>
    <name evidence="3" type="ORF">STYLEM_10627</name>
</gene>
<keyword evidence="2" id="KW-1133">Transmembrane helix</keyword>
<proteinExistence type="predicted"/>
<keyword evidence="2" id="KW-0472">Membrane</keyword>
<feature type="transmembrane region" description="Helical" evidence="2">
    <location>
        <begin position="188"/>
        <end position="206"/>
    </location>
</feature>
<feature type="transmembrane region" description="Helical" evidence="2">
    <location>
        <begin position="1770"/>
        <end position="1789"/>
    </location>
</feature>
<dbReference type="InParanoid" id="A0A078AH47"/>
<accession>A0A078AH47</accession>
<protein>
    <recommendedName>
        <fullName evidence="5">Cadg domain containing protein</fullName>
    </recommendedName>
</protein>
<evidence type="ECO:0000256" key="1">
    <source>
        <dbReference type="SAM" id="MobiDB-lite"/>
    </source>
</evidence>
<feature type="transmembrane region" description="Helical" evidence="2">
    <location>
        <begin position="1715"/>
        <end position="1740"/>
    </location>
</feature>
<feature type="transmembrane region" description="Helical" evidence="2">
    <location>
        <begin position="1822"/>
        <end position="1842"/>
    </location>
</feature>
<evidence type="ECO:0000313" key="4">
    <source>
        <dbReference type="Proteomes" id="UP000039865"/>
    </source>
</evidence>
<evidence type="ECO:0000256" key="2">
    <source>
        <dbReference type="SAM" id="Phobius"/>
    </source>
</evidence>
<feature type="region of interest" description="Disordered" evidence="1">
    <location>
        <begin position="1446"/>
        <end position="1468"/>
    </location>
</feature>
<organism evidence="3 4">
    <name type="scientific">Stylonychia lemnae</name>
    <name type="common">Ciliate</name>
    <dbReference type="NCBI Taxonomy" id="5949"/>
    <lineage>
        <taxon>Eukaryota</taxon>
        <taxon>Sar</taxon>
        <taxon>Alveolata</taxon>
        <taxon>Ciliophora</taxon>
        <taxon>Intramacronucleata</taxon>
        <taxon>Spirotrichea</taxon>
        <taxon>Stichotrichia</taxon>
        <taxon>Sporadotrichida</taxon>
        <taxon>Oxytrichidae</taxon>
        <taxon>Stylonychinae</taxon>
        <taxon>Stylonychia</taxon>
    </lineage>
</organism>
<sequence>MQYPIFYNRGSNGDTVFLTIDEMDGVSAIGGYSSDSSLVAQSSLPNPILLVVNGQGTVQWIKTFDDYFDSVTSLDISSSGDKVYFALDTNNAQNLIISSVSITDGSSLSAYQFGARGIVKPDSIIATSNNVYVALQYNSKYAFMKYSQSSPSSTQFYKYLGNDGSYAGGVYLYKDIYFTYGYVKKSSSVVIILIILFQAFATIISFEDDNYKQDFVYSQSSTPYYGIDKLKIDEDDDKYYAWTCGAKSDNTDVMINRINLDNNKNFQTGTFYSATRCVQIHMRSDSKVYFLFYKQSMILTGYIDITKNDDNKIDYLRLTSIDSDSNNVLYHGQYHVCPFIYSIFKASGNFYFVGSVRTLTSYSGSGLTGRDIGIYFLTNTLLSQIKIPYETSDSPAQLYTYVNSGSCGNCGINKNQLQSDIQSETVWISSYPLTASSKTNTLQQIDSANPTYTITSDLQDRTYTVGSDTEKYSVDDFSINGASSCSDKSFTYEIITGYPSFVSPSSSSNKEIEVSTSSETDIGEYTIQVKVTINNGQTFTGSFKLTIKSKCSSVSITKSSISAQTYYVSQPYLSIQFSSFSLSPSNSGCTITYTLSLSDGQAYDSSFIRTFSTTNRTIIVYTQDISKASYTAYSLKLTGSLTNYPAEKDSITFSLTIKSCFWDTLSISPSITQKTHYAKQSTTVTSNLATITVSQSFSGLCPTPTYSLMKINSSNTEVAADMIFSLSANVLTLITTDNTMIGEYTLKVYAKTIWETTTYKEAYNTFTVTILDYCDNSAQITAWKPGEQTYYISSNLKTIQFDIWTSTLAVSDCPITYSSSIPTAIQSVVTFSPTDRQFTIAQTNNMILLGTYSVSITGYLTSINSYTVSFDIIFKNPCEKATINIGATQIADQTYDLNSIQSPNPYTFDEFYSSITLPSILAYCGTLTYKFKDASGSDLDSTIFTASSASRSVTIFTSDESKLANSPYTVTVKGYYSNFYYPSASFTFKVNLQKNCFYQSATLPAAQSQTYMLTDSQKTINPGLFSLLFTTGCPLVYTYTCQLQIDNSPCLTPNPFITSFESSTGIFKVYSTSATTGVYLIKIKGSVVSTQDSGTYTSSELIITLTISPLSCLLEPPTTLIDPIKVYSLGTTLDIPYNEFIVSVGTCNTQYTLYQDSCTSGTQLTAGSGATLETVVSLDTTNKKIIVRTSDQALAGKEFVICLIGKDLSTISEATQTFTLRISCCQVTALTPSSLDTSTSSLTSQTYFINQGTMDIPFHAFTEATTTGTTCGFTITYQLSVVGYSSIPSFISLTSSTNPLSLTVTSNQKQDVLKSPYTVLITSSVNNPGVATPITGQLSIPLVITQQNLAAPKFIPSLQDISLKVEDTTDLVFADPIDTDGDGFTVSTPKFGQASFVSGSYPNFILQPKFSDLGEYKVQVTVTDDNINSLSATYSFIIKVSKSASENNNSTNATSNDTTGTGTSLNSGTSQTISIKQAVIKDKKSTKLTAEIKEISIKGLITVTFNSDVIVPTNYTNFDSKVMLIQVRDEEGKTDKSINYTWNLTCQERCFEIIEIRQYGYIQLYNIGATAALAENGGSGVSALSSFMYGSLALNVIMYLLYSIITLLRAASLSMLWGMVNVLQLIINMPLMNVSFPMNAVFFYNLLMDMANFDLLPSKEIESGVFEFEDSTTPPQFQMMDIFLTLIYQIRHFNQKYAMKQAMLYKIQEACLSTWFASLLAIMLVCLSITFPFLIMVLLIPNQNQLQDKKYSDTYGALYADIRTNSKLPLFFNVIYVGRRIIFAGVAIIGQNHPFFQIQALIFHCLFIIMFLIIVKPFQKSLNNYLEILNEICILGASYHLLVLTDYTPDDDIQYMAGWSLIGITVFNMLINIFVMVTLSLAGLIMTIKELKEKCKEFIKKKKASKYSQDSKGIDNLDQQYQENDQYMVGLLENSQSININMTNITEGNSIYISQSINNSKPLKKDQISKRRFNKKPQLVNRESLNELENTNDDLIGKLAPRDNHPKQKGRSRRISSFKIDQDQYNFNNGIDSFKLEEISENDGIRQEQDEIAKEMLKLYKQKQESLMSQYNQLNQEISSEQLYDSTQNNRRKSKNITVREIEKIDSQDRQIHDDLIMNINFNNVNYETPSTSQSITKLRKKSFINDRKASSSSITGTFNSKTSRFNNKNKNSKVGEKKDKIMDDIIVESLDLEQNQDIMTLKEMKYQRNDHLLSQYNDEKHENDVTSSLEVHIGQMHQMMKTNPQDQGKQDGDQKLFKKSKRRIRMKTTL</sequence>
<dbReference type="Proteomes" id="UP000039865">
    <property type="component" value="Unassembled WGS sequence"/>
</dbReference>
<evidence type="ECO:0008006" key="5">
    <source>
        <dbReference type="Google" id="ProtNLM"/>
    </source>
</evidence>